<geneLocation type="mitochondrion" evidence="20"/>
<evidence type="ECO:0000256" key="4">
    <source>
        <dbReference type="ARBA" id="ARBA00021008"/>
    </source>
</evidence>
<dbReference type="InterPro" id="IPR050175">
    <property type="entry name" value="Complex_I_Subunit_2"/>
</dbReference>
<evidence type="ECO:0000256" key="5">
    <source>
        <dbReference type="ARBA" id="ARBA00022448"/>
    </source>
</evidence>
<evidence type="ECO:0000256" key="2">
    <source>
        <dbReference type="ARBA" id="ARBA00007012"/>
    </source>
</evidence>
<dbReference type="InterPro" id="IPR003917">
    <property type="entry name" value="NADH_UbQ_OxRdtase_chain2"/>
</dbReference>
<dbReference type="GO" id="GO:0008137">
    <property type="term" value="F:NADH dehydrogenase (ubiquinone) activity"/>
    <property type="evidence" value="ECO:0007669"/>
    <property type="project" value="UniProtKB-EC"/>
</dbReference>
<dbReference type="InterPro" id="IPR001750">
    <property type="entry name" value="ND/Mrp_TM"/>
</dbReference>
<feature type="domain" description="NADH dehydrogenase subunit 2 C-terminal" evidence="19">
    <location>
        <begin position="290"/>
        <end position="344"/>
    </location>
</feature>
<feature type="domain" description="NADH:quinone oxidoreductase/Mrp antiporter transmembrane" evidence="18">
    <location>
        <begin position="23"/>
        <end position="288"/>
    </location>
</feature>
<keyword evidence="15 17" id="KW-0472">Membrane</keyword>
<dbReference type="PANTHER" id="PTHR46552:SF1">
    <property type="entry name" value="NADH-UBIQUINONE OXIDOREDUCTASE CHAIN 2"/>
    <property type="match status" value="1"/>
</dbReference>
<dbReference type="GO" id="GO:0006120">
    <property type="term" value="P:mitochondrial electron transport, NADH to ubiquinone"/>
    <property type="evidence" value="ECO:0007669"/>
    <property type="project" value="InterPro"/>
</dbReference>
<evidence type="ECO:0000256" key="15">
    <source>
        <dbReference type="ARBA" id="ARBA00023136"/>
    </source>
</evidence>
<keyword evidence="10 17" id="KW-0249">Electron transport</keyword>
<dbReference type="InterPro" id="IPR010933">
    <property type="entry name" value="NADH_DH_su2_C"/>
</dbReference>
<organism evidence="20">
    <name type="scientific">Pelusios castaneus</name>
    <name type="common">West African mud turtle</name>
    <dbReference type="NCBI Taxonomy" id="367368"/>
    <lineage>
        <taxon>Eukaryota</taxon>
        <taxon>Metazoa</taxon>
        <taxon>Chordata</taxon>
        <taxon>Craniata</taxon>
        <taxon>Vertebrata</taxon>
        <taxon>Euteleostomi</taxon>
        <taxon>Archelosauria</taxon>
        <taxon>Testudinata</taxon>
        <taxon>Testudines</taxon>
        <taxon>Pleurodira</taxon>
        <taxon>Pelomedusidae</taxon>
        <taxon>Pelusios</taxon>
    </lineage>
</organism>
<evidence type="ECO:0000256" key="10">
    <source>
        <dbReference type="ARBA" id="ARBA00022982"/>
    </source>
</evidence>
<keyword evidence="14 17" id="KW-0496">Mitochondrion</keyword>
<protein>
    <recommendedName>
        <fullName evidence="4 17">NADH-ubiquinone oxidoreductase chain 2</fullName>
        <ecNumber evidence="3 17">7.1.1.2</ecNumber>
    </recommendedName>
</protein>
<dbReference type="RefSeq" id="YP_009113964.1">
    <property type="nucleotide sequence ID" value="NC_026049.1"/>
</dbReference>
<keyword evidence="5" id="KW-0813">Transport</keyword>
<evidence type="ECO:0000256" key="17">
    <source>
        <dbReference type="RuleBase" id="RU003403"/>
    </source>
</evidence>
<keyword evidence="12 17" id="KW-0520">NAD</keyword>
<comment type="subcellular location">
    <subcellularLocation>
        <location evidence="1 17">Mitochondrion inner membrane</location>
        <topology evidence="1 17">Multi-pass membrane protein</topology>
    </subcellularLocation>
</comment>
<dbReference type="GeneID" id="22832555"/>
<feature type="transmembrane region" description="Helical" evidence="17">
    <location>
        <begin position="203"/>
        <end position="222"/>
    </location>
</feature>
<evidence type="ECO:0000256" key="12">
    <source>
        <dbReference type="ARBA" id="ARBA00023027"/>
    </source>
</evidence>
<keyword evidence="9 17" id="KW-1278">Translocase</keyword>
<evidence type="ECO:0000256" key="16">
    <source>
        <dbReference type="ARBA" id="ARBA00049551"/>
    </source>
</evidence>
<feature type="transmembrane region" description="Helical" evidence="17">
    <location>
        <begin position="178"/>
        <end position="197"/>
    </location>
</feature>
<dbReference type="AlphaFoldDB" id="A0A0A6ZDW3"/>
<evidence type="ECO:0000256" key="8">
    <source>
        <dbReference type="ARBA" id="ARBA00022792"/>
    </source>
</evidence>
<evidence type="ECO:0000256" key="1">
    <source>
        <dbReference type="ARBA" id="ARBA00004448"/>
    </source>
</evidence>
<evidence type="ECO:0000259" key="19">
    <source>
        <dbReference type="Pfam" id="PF06444"/>
    </source>
</evidence>
<evidence type="ECO:0000256" key="7">
    <source>
        <dbReference type="ARBA" id="ARBA00022692"/>
    </source>
</evidence>
<feature type="transmembrane region" description="Helical" evidence="17">
    <location>
        <begin position="243"/>
        <end position="262"/>
    </location>
</feature>
<gene>
    <name evidence="20" type="primary">ND2</name>
</gene>
<dbReference type="EC" id="7.1.1.2" evidence="3 17"/>
<dbReference type="EMBL" id="KC692463">
    <property type="protein sequence ID" value="AGL45233.1"/>
    <property type="molecule type" value="Genomic_DNA"/>
</dbReference>
<keyword evidence="8 17" id="KW-0999">Mitochondrion inner membrane</keyword>
<comment type="function">
    <text evidence="17">Core subunit of the mitochondrial membrane respiratory chain NADH dehydrogenase (Complex I) which catalyzes electron transfer from NADH through the respiratory chain, using ubiquinone as an electron acceptor. Essential for the catalytic activity and assembly of complex I.</text>
</comment>
<keyword evidence="13 17" id="KW-0830">Ubiquinone</keyword>
<comment type="similarity">
    <text evidence="2 17">Belongs to the complex I subunit 2 family.</text>
</comment>
<proteinExistence type="inferred from homology"/>
<evidence type="ECO:0000259" key="18">
    <source>
        <dbReference type="Pfam" id="PF00361"/>
    </source>
</evidence>
<evidence type="ECO:0000256" key="14">
    <source>
        <dbReference type="ARBA" id="ARBA00023128"/>
    </source>
</evidence>
<name>A0A0A6ZDW3_9SAUR</name>
<dbReference type="GO" id="GO:0005743">
    <property type="term" value="C:mitochondrial inner membrane"/>
    <property type="evidence" value="ECO:0007669"/>
    <property type="project" value="UniProtKB-SubCell"/>
</dbReference>
<accession>A0A0A6ZDW3</accession>
<keyword evidence="6 17" id="KW-0679">Respiratory chain</keyword>
<evidence type="ECO:0000256" key="11">
    <source>
        <dbReference type="ARBA" id="ARBA00022989"/>
    </source>
</evidence>
<evidence type="ECO:0000256" key="9">
    <source>
        <dbReference type="ARBA" id="ARBA00022967"/>
    </source>
</evidence>
<dbReference type="PRINTS" id="PR01436">
    <property type="entry name" value="NADHDHGNASE2"/>
</dbReference>
<feature type="transmembrane region" description="Helical" evidence="17">
    <location>
        <begin position="274"/>
        <end position="294"/>
    </location>
</feature>
<dbReference type="PANTHER" id="PTHR46552">
    <property type="entry name" value="NADH-UBIQUINONE OXIDOREDUCTASE CHAIN 2"/>
    <property type="match status" value="1"/>
</dbReference>
<sequence length="347" mass="38924">MNPYARAVIISGLTLGPMITISSNHWITAWSGLEISTLTMIPTIANKHHPRAVEASIKYFLTQTMASYLMLSATLTNAWHYGQWDIQLLTNHISCMTLTMAMSIKLAVAPFHFWFPEVLQGATMLTALLLTTWQKLAPLTILVQCSQNLNTTLLILLGVTSILIGGWGGLNQTQLRKIMAFSSIAHLGWMYTILTFSPKITLLTFYLYVIMTTTTFLTINILQTSNMSTLMTSWTKTPFTNTMMLLNLMSLAGLPPLTGFTPKWLILQELTKQHLTVIATVMALTSLLSLYFYLRISYHTIVTLPPTTCNHHHQWRLNMTNFTPILATLTLLTTALLPLLPTMMTIP</sequence>
<keyword evidence="7 17" id="KW-0812">Transmembrane</keyword>
<evidence type="ECO:0000256" key="3">
    <source>
        <dbReference type="ARBA" id="ARBA00012944"/>
    </source>
</evidence>
<dbReference type="Pfam" id="PF00361">
    <property type="entry name" value="Proton_antipo_M"/>
    <property type="match status" value="1"/>
</dbReference>
<evidence type="ECO:0000256" key="13">
    <source>
        <dbReference type="ARBA" id="ARBA00023075"/>
    </source>
</evidence>
<keyword evidence="11 17" id="KW-1133">Transmembrane helix</keyword>
<reference evidence="20" key="1">
    <citation type="submission" date="2013-02" db="EMBL/GenBank/DDBJ databases">
        <title>Pelusios castaneus mitochondrial DNA complete genome.</title>
        <authorList>
            <person name="Nie L.W."/>
            <person name="Hou H.Z."/>
        </authorList>
    </citation>
    <scope>NUCLEOTIDE SEQUENCE</scope>
</reference>
<dbReference type="Pfam" id="PF06444">
    <property type="entry name" value="NADH_dehy_S2_C"/>
    <property type="match status" value="1"/>
</dbReference>
<feature type="transmembrane region" description="Helical" evidence="17">
    <location>
        <begin position="322"/>
        <end position="340"/>
    </location>
</feature>
<dbReference type="CTD" id="4536"/>
<comment type="catalytic activity">
    <reaction evidence="16 17">
        <text>a ubiquinone + NADH + 5 H(+)(in) = a ubiquinol + NAD(+) + 4 H(+)(out)</text>
        <dbReference type="Rhea" id="RHEA:29091"/>
        <dbReference type="Rhea" id="RHEA-COMP:9565"/>
        <dbReference type="Rhea" id="RHEA-COMP:9566"/>
        <dbReference type="ChEBI" id="CHEBI:15378"/>
        <dbReference type="ChEBI" id="CHEBI:16389"/>
        <dbReference type="ChEBI" id="CHEBI:17976"/>
        <dbReference type="ChEBI" id="CHEBI:57540"/>
        <dbReference type="ChEBI" id="CHEBI:57945"/>
        <dbReference type="EC" id="7.1.1.2"/>
    </reaction>
</comment>
<evidence type="ECO:0000313" key="20">
    <source>
        <dbReference type="EMBL" id="AGL45233.1"/>
    </source>
</evidence>
<evidence type="ECO:0000256" key="6">
    <source>
        <dbReference type="ARBA" id="ARBA00022660"/>
    </source>
</evidence>
<feature type="transmembrane region" description="Helical" evidence="17">
    <location>
        <begin position="153"/>
        <end position="171"/>
    </location>
</feature>